<name>A0A1M6E9F8_9CLOT</name>
<accession>A0A1M6E9F8</accession>
<dbReference type="EMBL" id="FQZO01000002">
    <property type="protein sequence ID" value="SHI82085.1"/>
    <property type="molecule type" value="Genomic_DNA"/>
</dbReference>
<reference evidence="2 3" key="1">
    <citation type="submission" date="2016-11" db="EMBL/GenBank/DDBJ databases">
        <authorList>
            <person name="Jaros S."/>
            <person name="Januszkiewicz K."/>
            <person name="Wedrychowicz H."/>
        </authorList>
    </citation>
    <scope>NUCLEOTIDE SEQUENCE [LARGE SCALE GENOMIC DNA]</scope>
    <source>
        <strain evidence="2 3">DSM 21864</strain>
    </source>
</reference>
<dbReference type="InterPro" id="IPR048136">
    <property type="entry name" value="STM3941-like"/>
</dbReference>
<sequence length="172" mass="19593">MNKIIIKENKKKVMNLLTLGIIMSLLSIYVLVNGLIETKIFYTIIGVVGTIFFCGSFIFMVKSSLTHKPPLIIGEDGITDMSTAFSVGFIHWEEIQSVYAKKICYERFIGITVNDINILTKRVSFLKKVGIKINLFLNYPPVTINLSTADVEFNEVLELVRNRLEEYRGYSI</sequence>
<organism evidence="2 3">
    <name type="scientific">Clostridium amylolyticum</name>
    <dbReference type="NCBI Taxonomy" id="1121298"/>
    <lineage>
        <taxon>Bacteria</taxon>
        <taxon>Bacillati</taxon>
        <taxon>Bacillota</taxon>
        <taxon>Clostridia</taxon>
        <taxon>Eubacteriales</taxon>
        <taxon>Clostridiaceae</taxon>
        <taxon>Clostridium</taxon>
    </lineage>
</organism>
<proteinExistence type="predicted"/>
<dbReference type="STRING" id="1121298.SAMN05444401_1496"/>
<keyword evidence="3" id="KW-1185">Reference proteome</keyword>
<evidence type="ECO:0000256" key="1">
    <source>
        <dbReference type="SAM" id="Phobius"/>
    </source>
</evidence>
<dbReference type="AlphaFoldDB" id="A0A1M6E9F8"/>
<dbReference type="OrthoDB" id="4764283at2"/>
<dbReference type="NCBIfam" id="NF041635">
    <property type="entry name" value="STM3941_fam"/>
    <property type="match status" value="1"/>
</dbReference>
<dbReference type="RefSeq" id="WP_073005166.1">
    <property type="nucleotide sequence ID" value="NZ_FQZO01000002.1"/>
</dbReference>
<dbReference type="Proteomes" id="UP000184080">
    <property type="component" value="Unassembled WGS sequence"/>
</dbReference>
<evidence type="ECO:0000313" key="3">
    <source>
        <dbReference type="Proteomes" id="UP000184080"/>
    </source>
</evidence>
<feature type="transmembrane region" description="Helical" evidence="1">
    <location>
        <begin position="12"/>
        <end position="34"/>
    </location>
</feature>
<keyword evidence="1" id="KW-0472">Membrane</keyword>
<gene>
    <name evidence="2" type="ORF">SAMN05444401_1496</name>
</gene>
<keyword evidence="1" id="KW-1133">Transmembrane helix</keyword>
<evidence type="ECO:0000313" key="2">
    <source>
        <dbReference type="EMBL" id="SHI82085.1"/>
    </source>
</evidence>
<keyword evidence="1" id="KW-0812">Transmembrane</keyword>
<feature type="transmembrane region" description="Helical" evidence="1">
    <location>
        <begin position="40"/>
        <end position="61"/>
    </location>
</feature>
<protein>
    <submittedName>
        <fullName evidence="2">Uncharacterized protein</fullName>
    </submittedName>
</protein>